<dbReference type="PIRSF" id="PIRSF018982">
    <property type="entry name" value="EutC"/>
    <property type="match status" value="1"/>
</dbReference>
<proteinExistence type="inferred from homology"/>
<dbReference type="Gene3D" id="1.10.30.40">
    <property type="entry name" value="Ethanolamine ammonia-lyase light chain (EutC), N-terminal domain"/>
    <property type="match status" value="1"/>
</dbReference>
<name>A0ABU4DPD2_9DEIO</name>
<dbReference type="Proteomes" id="UP001276150">
    <property type="component" value="Unassembled WGS sequence"/>
</dbReference>
<keyword evidence="2 5" id="KW-0456">Lyase</keyword>
<dbReference type="EC" id="4.3.1.7" evidence="5"/>
<comment type="subunit">
    <text evidence="5">The basic unit is a heterodimer which dimerizes to form tetramers. The heterotetramers trimerize; 6 large subunits form a core ring with 6 small subunits projecting outwards.</text>
</comment>
<evidence type="ECO:0000256" key="4">
    <source>
        <dbReference type="ARBA" id="ARBA00024446"/>
    </source>
</evidence>
<feature type="binding site" evidence="5">
    <location>
        <position position="177"/>
    </location>
    <ligand>
        <name>adenosylcob(III)alamin</name>
        <dbReference type="ChEBI" id="CHEBI:18408"/>
    </ligand>
</feature>
<evidence type="ECO:0000256" key="6">
    <source>
        <dbReference type="SAM" id="MobiDB-lite"/>
    </source>
</evidence>
<keyword evidence="4 5" id="KW-1283">Bacterial microcompartment</keyword>
<evidence type="ECO:0000313" key="8">
    <source>
        <dbReference type="Proteomes" id="UP001276150"/>
    </source>
</evidence>
<accession>A0ABU4DPD2</accession>
<dbReference type="InterPro" id="IPR009246">
    <property type="entry name" value="EutC"/>
</dbReference>
<dbReference type="InterPro" id="IPR042251">
    <property type="entry name" value="EutC_C"/>
</dbReference>
<feature type="binding site" evidence="5">
    <location>
        <position position="156"/>
    </location>
    <ligand>
        <name>adenosylcob(III)alamin</name>
        <dbReference type="ChEBI" id="CHEBI:18408"/>
    </ligand>
</feature>
<dbReference type="Gene3D" id="3.40.50.11240">
    <property type="entry name" value="Ethanolamine ammonia-lyase light chain (EutC)"/>
    <property type="match status" value="1"/>
</dbReference>
<dbReference type="Pfam" id="PF05985">
    <property type="entry name" value="EutC"/>
    <property type="match status" value="1"/>
</dbReference>
<protein>
    <recommendedName>
        <fullName evidence="5">Ethanolamine ammonia-lyase small subunit</fullName>
        <shortName evidence="5">EAL small subunit</shortName>
        <ecNumber evidence="5">4.3.1.7</ecNumber>
    </recommendedName>
</protein>
<comment type="similarity">
    <text evidence="5">Belongs to the EutC family.</text>
</comment>
<organism evidence="7 8">
    <name type="scientific">Deinococcus arenicola</name>
    <dbReference type="NCBI Taxonomy" id="2994950"/>
    <lineage>
        <taxon>Bacteria</taxon>
        <taxon>Thermotogati</taxon>
        <taxon>Deinococcota</taxon>
        <taxon>Deinococci</taxon>
        <taxon>Deinococcales</taxon>
        <taxon>Deinococcaceae</taxon>
        <taxon>Deinococcus</taxon>
    </lineage>
</organism>
<dbReference type="RefSeq" id="WP_317639551.1">
    <property type="nucleotide sequence ID" value="NZ_JAPMIV010000008.1"/>
</dbReference>
<dbReference type="PANTHER" id="PTHR39330:SF1">
    <property type="entry name" value="ETHANOLAMINE AMMONIA-LYASE SMALL SUBUNIT"/>
    <property type="match status" value="1"/>
</dbReference>
<dbReference type="PANTHER" id="PTHR39330">
    <property type="entry name" value="ETHANOLAMINE AMMONIA-LYASE LIGHT CHAIN"/>
    <property type="match status" value="1"/>
</dbReference>
<dbReference type="InterPro" id="IPR042255">
    <property type="entry name" value="EutC_N"/>
</dbReference>
<comment type="catalytic activity">
    <reaction evidence="5">
        <text>ethanolamine = acetaldehyde + NH4(+)</text>
        <dbReference type="Rhea" id="RHEA:15313"/>
        <dbReference type="ChEBI" id="CHEBI:15343"/>
        <dbReference type="ChEBI" id="CHEBI:28938"/>
        <dbReference type="ChEBI" id="CHEBI:57603"/>
        <dbReference type="EC" id="4.3.1.7"/>
    </reaction>
</comment>
<dbReference type="NCBIfam" id="NF003971">
    <property type="entry name" value="PRK05465.1"/>
    <property type="match status" value="1"/>
</dbReference>
<evidence type="ECO:0000256" key="3">
    <source>
        <dbReference type="ARBA" id="ARBA00023285"/>
    </source>
</evidence>
<comment type="cofactor">
    <cofactor evidence="5">
        <name>adenosylcob(III)alamin</name>
        <dbReference type="ChEBI" id="CHEBI:18408"/>
    </cofactor>
    <text evidence="5">Binds between the large and small subunits.</text>
</comment>
<sequence>MTKPPKPDDLTPWTSLKEFTDARIALGRAGTSLPTRELLKFNAAHAAARDAVHAPADFEPLARSLKAVGEVVLHVHSQAADRAEYLRRPDLGRTLSPESLADLEGRPPCDVVIVVADGLSAGALAHVEPLLALLLPELRGAGLSVGPIVLARQSRVALGDGVALALGAKLVLVLIGERPGLSSPDSLGAYLTFDPQPQTRDSARNCVSNIRPAGLNVRPAAWKLAHLIGQALRRELSGIALKDEGGEPPPQFAPSGLPQLPHG</sequence>
<keyword evidence="3 5" id="KW-0170">Cobalt</keyword>
<keyword evidence="8" id="KW-1185">Reference proteome</keyword>
<evidence type="ECO:0000256" key="1">
    <source>
        <dbReference type="ARBA" id="ARBA00022628"/>
    </source>
</evidence>
<evidence type="ECO:0000256" key="5">
    <source>
        <dbReference type="HAMAP-Rule" id="MF_00601"/>
    </source>
</evidence>
<reference evidence="7 8" key="1">
    <citation type="submission" date="2022-11" db="EMBL/GenBank/DDBJ databases">
        <title>Deinococcus ZS9-10, Low Temperature and Draught-tolerating, UV-resistant Bacteria from Continental Antarctica.</title>
        <authorList>
            <person name="Cheng L."/>
        </authorList>
    </citation>
    <scope>NUCLEOTIDE SEQUENCE [LARGE SCALE GENOMIC DNA]</scope>
    <source>
        <strain evidence="7 8">ZS9-10</strain>
    </source>
</reference>
<comment type="function">
    <text evidence="5">Catalyzes the deamination of various vicinal amino-alcohols to oxo compounds. Allows this organism to utilize ethanolamine as the sole source of nitrogen and carbon in the presence of external vitamin B12.</text>
</comment>
<comment type="caution">
    <text evidence="7">The sequence shown here is derived from an EMBL/GenBank/DDBJ whole genome shotgun (WGS) entry which is preliminary data.</text>
</comment>
<feature type="binding site" evidence="5">
    <location>
        <position position="206"/>
    </location>
    <ligand>
        <name>adenosylcob(III)alamin</name>
        <dbReference type="ChEBI" id="CHEBI:18408"/>
    </ligand>
</feature>
<dbReference type="GO" id="GO:0008851">
    <property type="term" value="F:ethanolamine ammonia-lyase activity"/>
    <property type="evidence" value="ECO:0007669"/>
    <property type="project" value="UniProtKB-EC"/>
</dbReference>
<feature type="region of interest" description="Disordered" evidence="6">
    <location>
        <begin position="241"/>
        <end position="263"/>
    </location>
</feature>
<keyword evidence="1 5" id="KW-0846">Cobalamin</keyword>
<evidence type="ECO:0000256" key="2">
    <source>
        <dbReference type="ARBA" id="ARBA00023239"/>
    </source>
</evidence>
<gene>
    <name evidence="5 7" type="primary">eutC</name>
    <name evidence="7" type="ORF">ORD21_06455</name>
</gene>
<dbReference type="HAMAP" id="MF_00601">
    <property type="entry name" value="EutC"/>
    <property type="match status" value="1"/>
</dbReference>
<evidence type="ECO:0000313" key="7">
    <source>
        <dbReference type="EMBL" id="MDV6374233.1"/>
    </source>
</evidence>
<comment type="subcellular location">
    <subcellularLocation>
        <location evidence="5">Bacterial microcompartment</location>
    </subcellularLocation>
</comment>
<comment type="pathway">
    <text evidence="5">Amine and polyamine degradation; ethanolamine degradation.</text>
</comment>
<dbReference type="EMBL" id="JAPMIV010000008">
    <property type="protein sequence ID" value="MDV6374233.1"/>
    <property type="molecule type" value="Genomic_DNA"/>
</dbReference>